<reference evidence="2 3" key="1">
    <citation type="journal article" date="2015" name="Int. J. Syst. Evol. Microbiol.">
        <title>Exiguobacterium enclense sp. nov., isolated from sediment.</title>
        <authorList>
            <person name="Dastager S.G."/>
            <person name="Mawlankar R."/>
            <person name="Sonalkar V.V."/>
            <person name="Thorat M.N."/>
            <person name="Mual P."/>
            <person name="Verma A."/>
            <person name="Krishnamurthi S."/>
            <person name="Tang S.K."/>
            <person name="Li W.J."/>
        </authorList>
    </citation>
    <scope>NUCLEOTIDE SEQUENCE [LARGE SCALE GENOMIC DNA]</scope>
    <source>
        <strain evidence="2 3">NIO-1109</strain>
    </source>
</reference>
<evidence type="ECO:0000313" key="3">
    <source>
        <dbReference type="Proteomes" id="UP000053797"/>
    </source>
</evidence>
<protein>
    <submittedName>
        <fullName evidence="2">Uncharacterized protein</fullName>
    </submittedName>
</protein>
<feature type="region of interest" description="Disordered" evidence="1">
    <location>
        <begin position="171"/>
        <end position="201"/>
    </location>
</feature>
<comment type="caution">
    <text evidence="2">The sequence shown here is derived from an EMBL/GenBank/DDBJ whole genome shotgun (WGS) entry which is preliminary data.</text>
</comment>
<organism evidence="2 3">
    <name type="scientific">Exiguobacterium indicum</name>
    <dbReference type="NCBI Taxonomy" id="296995"/>
    <lineage>
        <taxon>Bacteria</taxon>
        <taxon>Bacillati</taxon>
        <taxon>Bacillota</taxon>
        <taxon>Bacilli</taxon>
        <taxon>Bacillales</taxon>
        <taxon>Bacillales Family XII. Incertae Sedis</taxon>
        <taxon>Exiguobacterium</taxon>
    </lineage>
</organism>
<dbReference type="AlphaFoldDB" id="A0A0V8GI94"/>
<gene>
    <name evidence="2" type="ORF">AS033_00535</name>
</gene>
<proteinExistence type="predicted"/>
<dbReference type="RefSeq" id="WP_058264531.1">
    <property type="nucleotide sequence ID" value="NZ_FMYN01000001.1"/>
</dbReference>
<sequence>MNIMKLTQAELASTTGSQMLKWLEKKSTTKSEYKRLYEDFKTIIIMQQAGFYEQADARLLQWKHLPMPVEYYTYRLAIASKAGGRRLAKKRFKALPEAIQKHDKLKQWRQAVNQNQWWMAATGVVAAGLLFVGIQAWSPTSENAAPKEETDQKIAQQLADLQTEVEQLKKENEKLNTDQKEKTEAEVKQEATPVKKKKTTKTSDLKPEAALKEAVAAVQAKDYQKANDLLSADVLKNKETAGMARFYKLIAAGKLKKTTQADYIAYREDFPKSGYMSDVLWMQAVYEQKYKKGDYRATLQELAQQPDNEWSYAAKAILSGKSTLGD</sequence>
<feature type="compositionally biased region" description="Basic and acidic residues" evidence="1">
    <location>
        <begin position="171"/>
        <end position="189"/>
    </location>
</feature>
<dbReference type="OrthoDB" id="2351740at2"/>
<evidence type="ECO:0000313" key="2">
    <source>
        <dbReference type="EMBL" id="KSU49887.1"/>
    </source>
</evidence>
<evidence type="ECO:0000256" key="1">
    <source>
        <dbReference type="SAM" id="MobiDB-lite"/>
    </source>
</evidence>
<dbReference type="EMBL" id="LNQL01000001">
    <property type="protein sequence ID" value="KSU49887.1"/>
    <property type="molecule type" value="Genomic_DNA"/>
</dbReference>
<accession>A0A0V8GI94</accession>
<name>A0A0V8GI94_9BACL</name>
<dbReference type="Proteomes" id="UP000053797">
    <property type="component" value="Unassembled WGS sequence"/>
</dbReference>